<dbReference type="Proteomes" id="UP000297245">
    <property type="component" value="Unassembled WGS sequence"/>
</dbReference>
<dbReference type="AlphaFoldDB" id="A0A4S8MSZ1"/>
<gene>
    <name evidence="1" type="ORF">K435DRAFT_645663</name>
</gene>
<dbReference type="OrthoDB" id="3067373at2759"/>
<protein>
    <submittedName>
        <fullName evidence="1">Uncharacterized protein</fullName>
    </submittedName>
</protein>
<sequence length="202" mass="22822">QETIFRLQGVIYEKELPPLKISRYPLYLRQHVGITGLGLSYMTCAIENLHQIFASFQRTLNQEELTPWTGDNSYQPFEGVTANCRYFTAGTNASTRQSIPFQKDVDPEGVLRQMLRDGIAHTEENAVLYMKASKSGPNSKYSDISPSSFSIGDIVEIQFTVMSIRQKEGNYKMITVLKSLTVLDDSVSTVGVERELIIHDIF</sequence>
<organism evidence="1 2">
    <name type="scientific">Dendrothele bispora (strain CBS 962.96)</name>
    <dbReference type="NCBI Taxonomy" id="1314807"/>
    <lineage>
        <taxon>Eukaryota</taxon>
        <taxon>Fungi</taxon>
        <taxon>Dikarya</taxon>
        <taxon>Basidiomycota</taxon>
        <taxon>Agaricomycotina</taxon>
        <taxon>Agaricomycetes</taxon>
        <taxon>Agaricomycetidae</taxon>
        <taxon>Agaricales</taxon>
        <taxon>Agaricales incertae sedis</taxon>
        <taxon>Dendrothele</taxon>
    </lineage>
</organism>
<accession>A0A4S8MSZ1</accession>
<name>A0A4S8MSZ1_DENBC</name>
<evidence type="ECO:0000313" key="2">
    <source>
        <dbReference type="Proteomes" id="UP000297245"/>
    </source>
</evidence>
<reference evidence="1 2" key="1">
    <citation type="journal article" date="2019" name="Nat. Ecol. Evol.">
        <title>Megaphylogeny resolves global patterns of mushroom evolution.</title>
        <authorList>
            <person name="Varga T."/>
            <person name="Krizsan K."/>
            <person name="Foldi C."/>
            <person name="Dima B."/>
            <person name="Sanchez-Garcia M."/>
            <person name="Sanchez-Ramirez S."/>
            <person name="Szollosi G.J."/>
            <person name="Szarkandi J.G."/>
            <person name="Papp V."/>
            <person name="Albert L."/>
            <person name="Andreopoulos W."/>
            <person name="Angelini C."/>
            <person name="Antonin V."/>
            <person name="Barry K.W."/>
            <person name="Bougher N.L."/>
            <person name="Buchanan P."/>
            <person name="Buyck B."/>
            <person name="Bense V."/>
            <person name="Catcheside P."/>
            <person name="Chovatia M."/>
            <person name="Cooper J."/>
            <person name="Damon W."/>
            <person name="Desjardin D."/>
            <person name="Finy P."/>
            <person name="Geml J."/>
            <person name="Haridas S."/>
            <person name="Hughes K."/>
            <person name="Justo A."/>
            <person name="Karasinski D."/>
            <person name="Kautmanova I."/>
            <person name="Kiss B."/>
            <person name="Kocsube S."/>
            <person name="Kotiranta H."/>
            <person name="LaButti K.M."/>
            <person name="Lechner B.E."/>
            <person name="Liimatainen K."/>
            <person name="Lipzen A."/>
            <person name="Lukacs Z."/>
            <person name="Mihaltcheva S."/>
            <person name="Morgado L.N."/>
            <person name="Niskanen T."/>
            <person name="Noordeloos M.E."/>
            <person name="Ohm R.A."/>
            <person name="Ortiz-Santana B."/>
            <person name="Ovrebo C."/>
            <person name="Racz N."/>
            <person name="Riley R."/>
            <person name="Savchenko A."/>
            <person name="Shiryaev A."/>
            <person name="Soop K."/>
            <person name="Spirin V."/>
            <person name="Szebenyi C."/>
            <person name="Tomsovsky M."/>
            <person name="Tulloss R.E."/>
            <person name="Uehling J."/>
            <person name="Grigoriev I.V."/>
            <person name="Vagvolgyi C."/>
            <person name="Papp T."/>
            <person name="Martin F.M."/>
            <person name="Miettinen O."/>
            <person name="Hibbett D.S."/>
            <person name="Nagy L.G."/>
        </authorList>
    </citation>
    <scope>NUCLEOTIDE SEQUENCE [LARGE SCALE GENOMIC DNA]</scope>
    <source>
        <strain evidence="1 2">CBS 962.96</strain>
    </source>
</reference>
<evidence type="ECO:0000313" key="1">
    <source>
        <dbReference type="EMBL" id="THV06288.1"/>
    </source>
</evidence>
<proteinExistence type="predicted"/>
<feature type="non-terminal residue" evidence="1">
    <location>
        <position position="1"/>
    </location>
</feature>
<keyword evidence="2" id="KW-1185">Reference proteome</keyword>
<dbReference type="EMBL" id="ML179044">
    <property type="protein sequence ID" value="THV06288.1"/>
    <property type="molecule type" value="Genomic_DNA"/>
</dbReference>